<dbReference type="EMBL" id="CP002850">
    <property type="protein sequence ID" value="AEH63031.1"/>
    <property type="molecule type" value="Genomic_DNA"/>
</dbReference>
<organism evidence="4 5">
    <name type="scientific">Zymomonas mobilis subsp. mobilis (strain ATCC 10988 / DSM 424 / LMG 404 / NCIMB 8938 / NRRL B-806 / ZM1)</name>
    <dbReference type="NCBI Taxonomy" id="555217"/>
    <lineage>
        <taxon>Bacteria</taxon>
        <taxon>Pseudomonadati</taxon>
        <taxon>Pseudomonadota</taxon>
        <taxon>Alphaproteobacteria</taxon>
        <taxon>Sphingomonadales</taxon>
        <taxon>Zymomonadaceae</taxon>
        <taxon>Zymomonas</taxon>
    </lineage>
</organism>
<dbReference type="Pfam" id="PF00107">
    <property type="entry name" value="ADH_zinc_N"/>
    <property type="match status" value="1"/>
</dbReference>
<dbReference type="KEGG" id="zmm:Zmob_1202"/>
<keyword evidence="1" id="KW-0521">NADP</keyword>
<keyword evidence="2" id="KW-0560">Oxidoreductase</keyword>
<proteinExistence type="predicted"/>
<dbReference type="Pfam" id="PF08240">
    <property type="entry name" value="ADH_N"/>
    <property type="match status" value="1"/>
</dbReference>
<dbReference type="CDD" id="cd05286">
    <property type="entry name" value="QOR2"/>
    <property type="match status" value="1"/>
</dbReference>
<dbReference type="RefSeq" id="WP_014500923.1">
    <property type="nucleotide sequence ID" value="NC_017262.1"/>
</dbReference>
<dbReference type="InterPro" id="IPR047618">
    <property type="entry name" value="QOR-like"/>
</dbReference>
<evidence type="ECO:0000313" key="5">
    <source>
        <dbReference type="Proteomes" id="UP000001494"/>
    </source>
</evidence>
<dbReference type="GO" id="GO:0005829">
    <property type="term" value="C:cytosol"/>
    <property type="evidence" value="ECO:0007669"/>
    <property type="project" value="TreeGrafter"/>
</dbReference>
<dbReference type="Gene3D" id="3.40.50.720">
    <property type="entry name" value="NAD(P)-binding Rossmann-like Domain"/>
    <property type="match status" value="1"/>
</dbReference>
<dbReference type="AlphaFoldDB" id="A0A0H3G7A5"/>
<dbReference type="OrthoDB" id="9805883at2"/>
<dbReference type="GO" id="GO:0003960">
    <property type="term" value="F:quinone reductase (NADPH) activity"/>
    <property type="evidence" value="ECO:0007669"/>
    <property type="project" value="InterPro"/>
</dbReference>
<dbReference type="GO" id="GO:0035925">
    <property type="term" value="F:mRNA 3'-UTR AU-rich region binding"/>
    <property type="evidence" value="ECO:0007669"/>
    <property type="project" value="TreeGrafter"/>
</dbReference>
<dbReference type="SUPFAM" id="SSF51735">
    <property type="entry name" value="NAD(P)-binding Rossmann-fold domains"/>
    <property type="match status" value="1"/>
</dbReference>
<dbReference type="PANTHER" id="PTHR48106">
    <property type="entry name" value="QUINONE OXIDOREDUCTASE PIG3-RELATED"/>
    <property type="match status" value="1"/>
</dbReference>
<feature type="domain" description="Enoyl reductase (ER)" evidence="3">
    <location>
        <begin position="13"/>
        <end position="330"/>
    </location>
</feature>
<evidence type="ECO:0000313" key="4">
    <source>
        <dbReference type="EMBL" id="AEH63031.1"/>
    </source>
</evidence>
<reference evidence="4 5" key="1">
    <citation type="journal article" date="2011" name="J. Bacteriol.">
        <title>Genome sequence of the ethanol-producing Zymomonas mobilis subsp. mobilis lectotype strain ATCC 10988.</title>
        <authorList>
            <person name="Pappas K.M."/>
            <person name="Kouvelis V.N."/>
            <person name="Saunders E."/>
            <person name="Brettin T.S."/>
            <person name="Bruce D."/>
            <person name="Detter C."/>
            <person name="Balakireva M."/>
            <person name="Han C.S."/>
            <person name="Savvakis G."/>
            <person name="Kyrpides N.C."/>
            <person name="Typas M.A."/>
        </authorList>
    </citation>
    <scope>NUCLEOTIDE SEQUENCE [LARGE SCALE GENOMIC DNA]</scope>
    <source>
        <strain evidence="5">ATCC 10988 / DSM 424 / CCUG 17860 / LMG 404 / NCIMB 8938 / NRRL B-806 / ZM1</strain>
    </source>
</reference>
<dbReference type="GO" id="GO:0070402">
    <property type="term" value="F:NADPH binding"/>
    <property type="evidence" value="ECO:0007669"/>
    <property type="project" value="TreeGrafter"/>
</dbReference>
<dbReference type="Proteomes" id="UP000001494">
    <property type="component" value="Chromosome"/>
</dbReference>
<dbReference type="HOGENOM" id="CLU_026673_3_1_5"/>
<dbReference type="Gene3D" id="3.90.180.10">
    <property type="entry name" value="Medium-chain alcohol dehydrogenases, catalytic domain"/>
    <property type="match status" value="1"/>
</dbReference>
<evidence type="ECO:0000256" key="2">
    <source>
        <dbReference type="ARBA" id="ARBA00023002"/>
    </source>
</evidence>
<evidence type="ECO:0000256" key="1">
    <source>
        <dbReference type="ARBA" id="ARBA00022857"/>
    </source>
</evidence>
<gene>
    <name evidence="4" type="ordered locus">Zmob_1202</name>
</gene>
<dbReference type="InterPro" id="IPR020843">
    <property type="entry name" value="ER"/>
</dbReference>
<dbReference type="SUPFAM" id="SSF50129">
    <property type="entry name" value="GroES-like"/>
    <property type="match status" value="1"/>
</dbReference>
<dbReference type="SMART" id="SM00829">
    <property type="entry name" value="PKS_ER"/>
    <property type="match status" value="1"/>
</dbReference>
<dbReference type="InterPro" id="IPR036291">
    <property type="entry name" value="NAD(P)-bd_dom_sf"/>
</dbReference>
<dbReference type="PANTHER" id="PTHR48106:SF13">
    <property type="entry name" value="QUINONE OXIDOREDUCTASE-RELATED"/>
    <property type="match status" value="1"/>
</dbReference>
<dbReference type="InterPro" id="IPR013154">
    <property type="entry name" value="ADH-like_N"/>
</dbReference>
<protein>
    <submittedName>
        <fullName evidence="4">Alcohol dehydrogenase GroES domain protein</fullName>
    </submittedName>
</protein>
<accession>A0A0H3G7A5</accession>
<dbReference type="InterPro" id="IPR011032">
    <property type="entry name" value="GroES-like_sf"/>
</dbReference>
<dbReference type="eggNOG" id="COG0604">
    <property type="taxonomic scope" value="Bacteria"/>
</dbReference>
<evidence type="ECO:0000259" key="3">
    <source>
        <dbReference type="SMART" id="SM00829"/>
    </source>
</evidence>
<name>A0A0H3G7A5_ZYMMA</name>
<sequence>MSEAYAIIAEKAGGPEVLVKKPLDLSKMKPEAGQVLLRHQAIGLNFIDIYHRSGLYKQDFPANLGCEAAGVIEAVGDKVKGFKAGDRVAIFTSKPGAYATHRIVDASELVALPDDISAETAAAVLLKGMTSWMLAEKCLAHAAIEGEAPKVMVLAAAGGVGSLLIPWLKYLGVTVFAHTSTEEKPAKVKANGADYVTTLPYSDLPDWVRKQNHGEGVHAVLDSVGADSWKSSIASLRKKGLWVVYGNASGPVPALSPLELSKAGSIYTSRPRLIDYVDNSVDLTTASQKLFALLRKNILKVEINQRFPLTEVAKAHQLLESRKTTGSTVLIP</sequence>
<dbReference type="InterPro" id="IPR013149">
    <property type="entry name" value="ADH-like_C"/>
</dbReference>